<dbReference type="KEGG" id="lyj:FKV23_01080"/>
<keyword evidence="1" id="KW-0732">Signal</keyword>
<proteinExistence type="predicted"/>
<sequence>MKHVTCCLPILLAGALYGLPVQAQTVHTDLRGYEEVPTLSTSASGAFRAHIDVKGQQIHFELSYDGLTGEVRQAHIHLGMRGVNGGVMVFLCQTAANPDPTGLSPMCPASGTVSGTITSAGVLGPAGQGVPAGGFDDLVAAIRASAAYVNVHTSAYPAGELRGQLGDPRNPRGF</sequence>
<feature type="signal peptide" evidence="1">
    <location>
        <begin position="1"/>
        <end position="23"/>
    </location>
</feature>
<evidence type="ECO:0000256" key="1">
    <source>
        <dbReference type="SAM" id="SignalP"/>
    </source>
</evidence>
<organism evidence="3 4">
    <name type="scientific">Marilutibacter alkalisoli</name>
    <dbReference type="NCBI Taxonomy" id="2591633"/>
    <lineage>
        <taxon>Bacteria</taxon>
        <taxon>Pseudomonadati</taxon>
        <taxon>Pseudomonadota</taxon>
        <taxon>Gammaproteobacteria</taxon>
        <taxon>Lysobacterales</taxon>
        <taxon>Lysobacteraceae</taxon>
        <taxon>Marilutibacter</taxon>
    </lineage>
</organism>
<dbReference type="SMART" id="SM00754">
    <property type="entry name" value="CHRD"/>
    <property type="match status" value="1"/>
</dbReference>
<evidence type="ECO:0000313" key="4">
    <source>
        <dbReference type="Proteomes" id="UP000317199"/>
    </source>
</evidence>
<dbReference type="OrthoDB" id="9770043at2"/>
<gene>
    <name evidence="3" type="ORF">FKV23_01080</name>
</gene>
<evidence type="ECO:0000313" key="3">
    <source>
        <dbReference type="EMBL" id="QDH68854.1"/>
    </source>
</evidence>
<dbReference type="EMBL" id="CP041242">
    <property type="protein sequence ID" value="QDH68854.1"/>
    <property type="molecule type" value="Genomic_DNA"/>
</dbReference>
<dbReference type="RefSeq" id="WP_141622197.1">
    <property type="nucleotide sequence ID" value="NZ_CP041242.1"/>
</dbReference>
<reference evidence="3 4" key="1">
    <citation type="submission" date="2019-06" db="EMBL/GenBank/DDBJ databases">
        <title>Lysobacter alkalisoli sp. nov. isolated from saline-alkali soil.</title>
        <authorList>
            <person name="Sun J.-Q."/>
            <person name="Xu L."/>
        </authorList>
    </citation>
    <scope>NUCLEOTIDE SEQUENCE [LARGE SCALE GENOMIC DNA]</scope>
    <source>
        <strain evidence="3 4">SJ-36</strain>
    </source>
</reference>
<accession>A0A514BN81</accession>
<keyword evidence="4" id="KW-1185">Reference proteome</keyword>
<protein>
    <submittedName>
        <fullName evidence="3">CHRD domain-containing protein</fullName>
    </submittedName>
</protein>
<evidence type="ECO:0000259" key="2">
    <source>
        <dbReference type="SMART" id="SM00754"/>
    </source>
</evidence>
<feature type="domain" description="CHRD" evidence="2">
    <location>
        <begin position="24"/>
        <end position="167"/>
    </location>
</feature>
<dbReference type="AlphaFoldDB" id="A0A514BN81"/>
<dbReference type="Pfam" id="PF07452">
    <property type="entry name" value="CHRD"/>
    <property type="match status" value="1"/>
</dbReference>
<dbReference type="Proteomes" id="UP000317199">
    <property type="component" value="Chromosome"/>
</dbReference>
<dbReference type="InterPro" id="IPR010895">
    <property type="entry name" value="CHRD"/>
</dbReference>
<feature type="chain" id="PRO_5022213363" evidence="1">
    <location>
        <begin position="24"/>
        <end position="174"/>
    </location>
</feature>
<name>A0A514BN81_9GAMM</name>